<keyword evidence="1 5" id="KW-0489">Methyltransferase</keyword>
<evidence type="ECO:0000256" key="3">
    <source>
        <dbReference type="ARBA" id="ARBA00022691"/>
    </source>
</evidence>
<evidence type="ECO:0000256" key="2">
    <source>
        <dbReference type="ARBA" id="ARBA00022679"/>
    </source>
</evidence>
<protein>
    <submittedName>
        <fullName evidence="5">Methyltransferase</fullName>
    </submittedName>
</protein>
<dbReference type="Pfam" id="PF05175">
    <property type="entry name" value="MTS"/>
    <property type="match status" value="1"/>
</dbReference>
<keyword evidence="3" id="KW-0949">S-adenosyl-L-methionine</keyword>
<dbReference type="InterPro" id="IPR052190">
    <property type="entry name" value="Euk-Arch_PrmC-MTase"/>
</dbReference>
<dbReference type="GO" id="GO:0008168">
    <property type="term" value="F:methyltransferase activity"/>
    <property type="evidence" value="ECO:0007669"/>
    <property type="project" value="UniProtKB-KW"/>
</dbReference>
<evidence type="ECO:0000259" key="4">
    <source>
        <dbReference type="Pfam" id="PF05175"/>
    </source>
</evidence>
<gene>
    <name evidence="5" type="ORF">K9S39_04120</name>
</gene>
<dbReference type="GO" id="GO:0032259">
    <property type="term" value="P:methylation"/>
    <property type="evidence" value="ECO:0007669"/>
    <property type="project" value="UniProtKB-KW"/>
</dbReference>
<reference evidence="5" key="1">
    <citation type="submission" date="2021-10" db="EMBL/GenBank/DDBJ databases">
        <title>Streptomyces nigrumlapis sp.nov.,an antimicrobial producing actinobacterium isolated from Black Gobi rocks.</title>
        <authorList>
            <person name="Wen Y."/>
            <person name="Zhang W."/>
            <person name="Liu X.G."/>
        </authorList>
    </citation>
    <scope>NUCLEOTIDE SEQUENCE</scope>
    <source>
        <strain evidence="5">ST13-2-2</strain>
    </source>
</reference>
<dbReference type="PANTHER" id="PTHR45875:SF1">
    <property type="entry name" value="METHYLTRANSFERASE N6AMT1"/>
    <property type="match status" value="1"/>
</dbReference>
<keyword evidence="2" id="KW-0808">Transferase</keyword>
<dbReference type="EMBL" id="CP086322">
    <property type="protein sequence ID" value="UQA91179.1"/>
    <property type="molecule type" value="Genomic_DNA"/>
</dbReference>
<keyword evidence="6" id="KW-1185">Reference proteome</keyword>
<proteinExistence type="predicted"/>
<evidence type="ECO:0000313" key="6">
    <source>
        <dbReference type="Proteomes" id="UP000830115"/>
    </source>
</evidence>
<feature type="domain" description="Methyltransferase small" evidence="4">
    <location>
        <begin position="14"/>
        <end position="115"/>
    </location>
</feature>
<name>A0ABY4M0A8_9ACTN</name>
<dbReference type="InterPro" id="IPR029063">
    <property type="entry name" value="SAM-dependent_MTases_sf"/>
</dbReference>
<accession>A0ABY4M0A8</accession>
<dbReference type="Gene3D" id="3.40.50.150">
    <property type="entry name" value="Vaccinia Virus protein VP39"/>
    <property type="match status" value="1"/>
</dbReference>
<dbReference type="SUPFAM" id="SSF53335">
    <property type="entry name" value="S-adenosyl-L-methionine-dependent methyltransferases"/>
    <property type="match status" value="1"/>
</dbReference>
<evidence type="ECO:0000313" key="5">
    <source>
        <dbReference type="EMBL" id="UQA91179.1"/>
    </source>
</evidence>
<dbReference type="CDD" id="cd02440">
    <property type="entry name" value="AdoMet_MTases"/>
    <property type="match status" value="1"/>
</dbReference>
<organism evidence="5 6">
    <name type="scientific">Streptomyces halobius</name>
    <dbReference type="NCBI Taxonomy" id="2879846"/>
    <lineage>
        <taxon>Bacteria</taxon>
        <taxon>Bacillati</taxon>
        <taxon>Actinomycetota</taxon>
        <taxon>Actinomycetes</taxon>
        <taxon>Kitasatosporales</taxon>
        <taxon>Streptomycetaceae</taxon>
        <taxon>Streptomyces</taxon>
    </lineage>
</organism>
<dbReference type="PANTHER" id="PTHR45875">
    <property type="entry name" value="METHYLTRANSFERASE N6AMT1"/>
    <property type="match status" value="1"/>
</dbReference>
<dbReference type="InterPro" id="IPR007848">
    <property type="entry name" value="Small_mtfrase_dom"/>
</dbReference>
<evidence type="ECO:0000256" key="1">
    <source>
        <dbReference type="ARBA" id="ARBA00022603"/>
    </source>
</evidence>
<dbReference type="Proteomes" id="UP000830115">
    <property type="component" value="Chromosome"/>
</dbReference>
<dbReference type="RefSeq" id="WP_248861972.1">
    <property type="nucleotide sequence ID" value="NZ_CP086322.1"/>
</dbReference>
<dbReference type="InterPro" id="IPR004557">
    <property type="entry name" value="PrmC-related"/>
</dbReference>
<sequence length="240" mass="25453">MNACTATLVRRRPLVTLPGVYTPQDDTRLLLHALYREGVGPGTELLDLGTGSGALALGAARCGAHVTAVDIAWRAVFTTWINARLARLPLTVRRSDLATAVRGRTFDLFVSNPPYVPAPGVSLPRGAARAWDAGCDGRLLIDRICDLAPAALRPGGVLLMVHSGLCGASDTLSRLGRAGLRAEISDRTRIPFGPVLRSRLSWLRSTGLPHGAGGGAGQLVELTEELVIIRAERPRASAPY</sequence>
<dbReference type="NCBIfam" id="TIGR00537">
    <property type="entry name" value="hemK_rel_arch"/>
    <property type="match status" value="1"/>
</dbReference>